<dbReference type="EMBL" id="MT468575">
    <property type="protein sequence ID" value="QNI18495.1"/>
    <property type="molecule type" value="Genomic_DNA"/>
</dbReference>
<geneLocation type="plasmid" evidence="1">
    <name>pYK16-mcr-10</name>
</geneLocation>
<accession>A0A7G8AFV4</accession>
<proteinExistence type="predicted"/>
<name>A0A7G8AFV4_9ENTR</name>
<keyword evidence="1" id="KW-0614">Plasmid</keyword>
<protein>
    <submittedName>
        <fullName evidence="1">Uncharacterized protein</fullName>
    </submittedName>
</protein>
<organism evidence="1">
    <name type="scientific">Enterobacter roggenkampii</name>
    <dbReference type="NCBI Taxonomy" id="1812935"/>
    <lineage>
        <taxon>Bacteria</taxon>
        <taxon>Pseudomonadati</taxon>
        <taxon>Pseudomonadota</taxon>
        <taxon>Gammaproteobacteria</taxon>
        <taxon>Enterobacterales</taxon>
        <taxon>Enterobacteriaceae</taxon>
        <taxon>Enterobacter</taxon>
        <taxon>Enterobacter cloacae complex</taxon>
    </lineage>
</organism>
<reference evidence="1" key="1">
    <citation type="journal article" date="2020" name="Antimicrob. Agents">
        <title>Detection of mobile colistin resistance gene mcr-10.1 in a conjugative plasmid from Enterobacter roggenkampii of chicken origin in China.</title>
        <authorList>
            <person name="Lei C.W."/>
            <person name="Zhang Y."/>
            <person name="Wang Y.T."/>
            <person name="Wang H.N."/>
        </authorList>
    </citation>
    <scope>NUCLEOTIDE SEQUENCE</scope>
    <source>
        <strain evidence="1">YK16</strain>
        <plasmid evidence="1">pYK16-mcr-10</plasmid>
    </source>
</reference>
<dbReference type="AlphaFoldDB" id="A0A7G8AFV4"/>
<evidence type="ECO:0000313" key="1">
    <source>
        <dbReference type="EMBL" id="QNI18495.1"/>
    </source>
</evidence>
<sequence length="128" mass="15094">MNRTNDDPQSEKDMMVTAFSTMRKYGSNIINVTQFMDVNTNVKSDPRMPRTRLRRYLGQYGLRGEALSRELRRIVAGPERPDNTLHAGIYYTWPYGWEPADFTPMMRRIFKGKHTRHVMLFDDMPFGK</sequence>